<sequence>MFCGNGFAEMVDIAKNFKSITKEIPVLVKPSAGTPRKINNDLIYPDTPETIPEFVRKLVDIGINIIGGCCGTTPEHIKVIRKIVDETAQK</sequence>
<keyword evidence="3 7" id="KW-0808">Transferase</keyword>
<dbReference type="Proteomes" id="UP000243105">
    <property type="component" value="Unassembled WGS sequence"/>
</dbReference>
<dbReference type="PROSITE" id="PS50970">
    <property type="entry name" value="HCY"/>
    <property type="match status" value="1"/>
</dbReference>
<keyword evidence="7" id="KW-0862">Zinc</keyword>
<evidence type="ECO:0000256" key="5">
    <source>
        <dbReference type="ARBA" id="ARBA00022723"/>
    </source>
</evidence>
<reference evidence="9 11" key="1">
    <citation type="submission" date="2015-11" db="EMBL/GenBank/DDBJ databases">
        <authorList>
            <person name="Varghese N."/>
        </authorList>
    </citation>
    <scope>NUCLEOTIDE SEQUENCE [LARGE SCALE GENOMIC DNA]</scope>
    <source>
        <strain evidence="9 11">JGI-25</strain>
    </source>
</reference>
<evidence type="ECO:0000313" key="10">
    <source>
        <dbReference type="EMBL" id="CUT03802.1"/>
    </source>
</evidence>
<name>A0A916PCE6_KRYT1</name>
<dbReference type="SUPFAM" id="SSF82282">
    <property type="entry name" value="Homocysteine S-methyltransferase"/>
    <property type="match status" value="1"/>
</dbReference>
<evidence type="ECO:0000256" key="7">
    <source>
        <dbReference type="PROSITE-ProRule" id="PRU00333"/>
    </source>
</evidence>
<comment type="similarity">
    <text evidence="1">Belongs to the vitamin-B12 dependent methionine synthase family.</text>
</comment>
<proteinExistence type="inferred from homology"/>
<accession>A0A916PCE6</accession>
<evidence type="ECO:0000313" key="9">
    <source>
        <dbReference type="EMBL" id="CUT03774.1"/>
    </source>
</evidence>
<feature type="binding site" evidence="7">
    <location>
        <position position="70"/>
    </location>
    <ligand>
        <name>Zn(2+)</name>
        <dbReference type="ChEBI" id="CHEBI:29105"/>
    </ligand>
</feature>
<dbReference type="Gene3D" id="3.20.20.330">
    <property type="entry name" value="Homocysteine-binding-like domain"/>
    <property type="match status" value="1"/>
</dbReference>
<evidence type="ECO:0000313" key="11">
    <source>
        <dbReference type="Proteomes" id="UP000243105"/>
    </source>
</evidence>
<comment type="caution">
    <text evidence="9">The sequence shown here is derived from an EMBL/GenBank/DDBJ whole genome shotgun (WGS) entry which is preliminary data.</text>
</comment>
<dbReference type="GO" id="GO:0032259">
    <property type="term" value="P:methylation"/>
    <property type="evidence" value="ECO:0007669"/>
    <property type="project" value="UniProtKB-KW"/>
</dbReference>
<dbReference type="AlphaFoldDB" id="A0A916PCE6"/>
<dbReference type="InterPro" id="IPR050554">
    <property type="entry name" value="Met_Synthase/Corrinoid"/>
</dbReference>
<dbReference type="PANTHER" id="PTHR45833">
    <property type="entry name" value="METHIONINE SYNTHASE"/>
    <property type="match status" value="1"/>
</dbReference>
<gene>
    <name evidence="9" type="ORF">JGI25_01286</name>
    <name evidence="10" type="ORF">JGI25_01293</name>
</gene>
<feature type="binding site" evidence="7">
    <location>
        <position position="3"/>
    </location>
    <ligand>
        <name>Zn(2+)</name>
        <dbReference type="ChEBI" id="CHEBI:29105"/>
    </ligand>
</feature>
<dbReference type="InterPro" id="IPR003726">
    <property type="entry name" value="HCY_dom"/>
</dbReference>
<evidence type="ECO:0000256" key="6">
    <source>
        <dbReference type="ARBA" id="ARBA00023285"/>
    </source>
</evidence>
<dbReference type="EMBL" id="CZVV01000099">
    <property type="protein sequence ID" value="CUT03802.1"/>
    <property type="molecule type" value="Genomic_DNA"/>
</dbReference>
<evidence type="ECO:0000256" key="1">
    <source>
        <dbReference type="ARBA" id="ARBA00010398"/>
    </source>
</evidence>
<dbReference type="GO" id="GO:0008705">
    <property type="term" value="F:methionine synthase activity"/>
    <property type="evidence" value="ECO:0007669"/>
    <property type="project" value="TreeGrafter"/>
</dbReference>
<dbReference type="PANTHER" id="PTHR45833:SF1">
    <property type="entry name" value="METHIONINE SYNTHASE"/>
    <property type="match status" value="1"/>
</dbReference>
<dbReference type="GO" id="GO:0046653">
    <property type="term" value="P:tetrahydrofolate metabolic process"/>
    <property type="evidence" value="ECO:0007669"/>
    <property type="project" value="TreeGrafter"/>
</dbReference>
<keyword evidence="4" id="KW-0949">S-adenosyl-L-methionine</keyword>
<keyword evidence="6" id="KW-0170">Cobalt</keyword>
<evidence type="ECO:0000256" key="3">
    <source>
        <dbReference type="ARBA" id="ARBA00022679"/>
    </source>
</evidence>
<comment type="cofactor">
    <cofactor evidence="7">
        <name>Zn(2+)</name>
        <dbReference type="ChEBI" id="CHEBI:29105"/>
    </cofactor>
</comment>
<evidence type="ECO:0000259" key="8">
    <source>
        <dbReference type="PROSITE" id="PS50970"/>
    </source>
</evidence>
<feature type="domain" description="Hcy-binding" evidence="8">
    <location>
        <begin position="1"/>
        <end position="84"/>
    </location>
</feature>
<organism evidence="9 11">
    <name type="scientific">Kryptobacter tengchongensis</name>
    <dbReference type="NCBI Taxonomy" id="1643429"/>
    <lineage>
        <taxon>Bacteria</taxon>
        <taxon>Pseudomonadati</taxon>
        <taxon>Candidatus Kryptoniota</taxon>
        <taxon>Candidatus Kryptobacter</taxon>
    </lineage>
</organism>
<evidence type="ECO:0000256" key="2">
    <source>
        <dbReference type="ARBA" id="ARBA00022603"/>
    </source>
</evidence>
<feature type="binding site" evidence="7">
    <location>
        <position position="69"/>
    </location>
    <ligand>
        <name>Zn(2+)</name>
        <dbReference type="ChEBI" id="CHEBI:29105"/>
    </ligand>
</feature>
<dbReference type="Pfam" id="PF02574">
    <property type="entry name" value="S-methyl_trans"/>
    <property type="match status" value="1"/>
</dbReference>
<dbReference type="GO" id="GO:0005829">
    <property type="term" value="C:cytosol"/>
    <property type="evidence" value="ECO:0007669"/>
    <property type="project" value="TreeGrafter"/>
</dbReference>
<dbReference type="InterPro" id="IPR036589">
    <property type="entry name" value="HCY_dom_sf"/>
</dbReference>
<keyword evidence="2 7" id="KW-0489">Methyltransferase</keyword>
<dbReference type="GO" id="GO:0050667">
    <property type="term" value="P:homocysteine metabolic process"/>
    <property type="evidence" value="ECO:0007669"/>
    <property type="project" value="TreeGrafter"/>
</dbReference>
<protein>
    <submittedName>
        <fullName evidence="9">Homocysteine S-methyltransferase</fullName>
    </submittedName>
</protein>
<evidence type="ECO:0000256" key="4">
    <source>
        <dbReference type="ARBA" id="ARBA00022691"/>
    </source>
</evidence>
<dbReference type="EMBL" id="CZVV01000099">
    <property type="protein sequence ID" value="CUT03774.1"/>
    <property type="molecule type" value="Genomic_DNA"/>
</dbReference>
<dbReference type="GO" id="GO:0046872">
    <property type="term" value="F:metal ion binding"/>
    <property type="evidence" value="ECO:0007669"/>
    <property type="project" value="UniProtKB-KW"/>
</dbReference>
<keyword evidence="5 7" id="KW-0479">Metal-binding</keyword>